<dbReference type="EMBL" id="QZCH01000011">
    <property type="protein sequence ID" value="RJG47781.1"/>
    <property type="molecule type" value="Genomic_DNA"/>
</dbReference>
<dbReference type="SUPFAM" id="SSF51735">
    <property type="entry name" value="NAD(P)-binding Rossmann-fold domains"/>
    <property type="match status" value="1"/>
</dbReference>
<sequence>MSNTETTLCLVIGANSAIAQSLTHQQLAQGNRVVAVSRTALAFSHPHLTSLVCDNSESDIEAVCARIAHETDLDKLRYAIIFNGLLHNDKISPEKRLEHINQYQLVQSFQANSITPALWMQHLLPILQQSSGCHLCCFSARVGSINDNRLGGWYSYRASKAALNMLVKTFAIEYARRAKKVKLVAFHPGTTDTLLSQPFQKNVSPEALFKPAFVAEQLLANLAKLPADQQASYIDWQGKNIDW</sequence>
<dbReference type="AlphaFoldDB" id="A0A418YF02"/>
<reference evidence="1 2" key="2">
    <citation type="submission" date="2019-01" db="EMBL/GenBank/DDBJ databases">
        <title>Motilimonas pumilus sp. nov., isolated from the gut of sea cucumber (Apostichopus japonicus).</title>
        <authorList>
            <person name="Wang F.-Q."/>
            <person name="Ren L.-H."/>
            <person name="Lin Y.-W."/>
            <person name="Sun G.-H."/>
            <person name="Du Z.-J."/>
            <person name="Zhao J.-X."/>
            <person name="Liu X.-J."/>
            <person name="Liu L.-J."/>
        </authorList>
    </citation>
    <scope>NUCLEOTIDE SEQUENCE [LARGE SCALE GENOMIC DNA]</scope>
    <source>
        <strain evidence="1 2">PLHSC7-2</strain>
    </source>
</reference>
<reference evidence="1 2" key="1">
    <citation type="submission" date="2018-09" db="EMBL/GenBank/DDBJ databases">
        <authorList>
            <person name="Wang F."/>
        </authorList>
    </citation>
    <scope>NUCLEOTIDE SEQUENCE [LARGE SCALE GENOMIC DNA]</scope>
    <source>
        <strain evidence="1 2">PLHSC7-2</strain>
    </source>
</reference>
<dbReference type="Gene3D" id="3.40.50.720">
    <property type="entry name" value="NAD(P)-binding Rossmann-like Domain"/>
    <property type="match status" value="1"/>
</dbReference>
<dbReference type="PANTHER" id="PTHR43544">
    <property type="entry name" value="SHORT-CHAIN DEHYDROGENASE/REDUCTASE"/>
    <property type="match status" value="1"/>
</dbReference>
<comment type="caution">
    <text evidence="1">The sequence shown here is derived from an EMBL/GenBank/DDBJ whole genome shotgun (WGS) entry which is preliminary data.</text>
</comment>
<dbReference type="InterPro" id="IPR051468">
    <property type="entry name" value="Fungal_SecMetab_SDRs"/>
</dbReference>
<dbReference type="PANTHER" id="PTHR43544:SF12">
    <property type="entry name" value="NAD(P)-BINDING ROSSMANN-FOLD SUPERFAMILY PROTEIN"/>
    <property type="match status" value="1"/>
</dbReference>
<dbReference type="GO" id="GO:0005737">
    <property type="term" value="C:cytoplasm"/>
    <property type="evidence" value="ECO:0007669"/>
    <property type="project" value="TreeGrafter"/>
</dbReference>
<evidence type="ECO:0000313" key="1">
    <source>
        <dbReference type="EMBL" id="RJG47781.1"/>
    </source>
</evidence>
<dbReference type="InterPro" id="IPR036291">
    <property type="entry name" value="NAD(P)-bd_dom_sf"/>
</dbReference>
<evidence type="ECO:0000313" key="2">
    <source>
        <dbReference type="Proteomes" id="UP000283255"/>
    </source>
</evidence>
<dbReference type="Proteomes" id="UP000283255">
    <property type="component" value="Unassembled WGS sequence"/>
</dbReference>
<organism evidence="1 2">
    <name type="scientific">Motilimonas pumila</name>
    <dbReference type="NCBI Taxonomy" id="2303987"/>
    <lineage>
        <taxon>Bacteria</taxon>
        <taxon>Pseudomonadati</taxon>
        <taxon>Pseudomonadota</taxon>
        <taxon>Gammaproteobacteria</taxon>
        <taxon>Alteromonadales</taxon>
        <taxon>Alteromonadales genera incertae sedis</taxon>
        <taxon>Motilimonas</taxon>
    </lineage>
</organism>
<name>A0A418YF02_9GAMM</name>
<dbReference type="GO" id="GO:0016491">
    <property type="term" value="F:oxidoreductase activity"/>
    <property type="evidence" value="ECO:0007669"/>
    <property type="project" value="TreeGrafter"/>
</dbReference>
<dbReference type="InterPro" id="IPR002347">
    <property type="entry name" value="SDR_fam"/>
</dbReference>
<dbReference type="PRINTS" id="PR00081">
    <property type="entry name" value="GDHRDH"/>
</dbReference>
<accession>A0A418YF02</accession>
<dbReference type="Pfam" id="PF00106">
    <property type="entry name" value="adh_short"/>
    <property type="match status" value="1"/>
</dbReference>
<keyword evidence="2" id="KW-1185">Reference proteome</keyword>
<dbReference type="OrthoDB" id="9785826at2"/>
<gene>
    <name evidence="1" type="ORF">D1Z90_10070</name>
</gene>
<proteinExistence type="predicted"/>
<protein>
    <submittedName>
        <fullName evidence="1">SDR family NAD(P)-dependent oxidoreductase</fullName>
    </submittedName>
</protein>